<comment type="caution">
    <text evidence="1">The sequence shown here is derived from an EMBL/GenBank/DDBJ whole genome shotgun (WGS) entry which is preliminary data.</text>
</comment>
<keyword evidence="2" id="KW-1185">Reference proteome</keyword>
<reference evidence="1 2" key="1">
    <citation type="submission" date="2015-01" db="EMBL/GenBank/DDBJ databases">
        <title>Complete genome of Pseudomonas batumici UCM B-321 producer of the batumin antibiotic with strong antistaphilococcal and potential anticancer activity.</title>
        <authorList>
            <person name="Klochko V.V."/>
            <person name="Zelena L.B."/>
            <person name="Elena K.A."/>
            <person name="Reva O.N."/>
        </authorList>
    </citation>
    <scope>NUCLEOTIDE SEQUENCE [LARGE SCALE GENOMIC DNA]</scope>
    <source>
        <strain evidence="1 2">UCM B-321</strain>
    </source>
</reference>
<proteinExistence type="predicted"/>
<gene>
    <name evidence="1" type="ORF">UCMB321_4838</name>
</gene>
<dbReference type="Proteomes" id="UP000031535">
    <property type="component" value="Unassembled WGS sequence"/>
</dbReference>
<sequence length="43" mass="4799">MSCHKSSLVIFIVRLLDFRVSIFCTACTQGPCQCGQALFWGCQ</sequence>
<dbReference type="EMBL" id="JXDG01000061">
    <property type="protein sequence ID" value="KIH81596.1"/>
    <property type="molecule type" value="Genomic_DNA"/>
</dbReference>
<dbReference type="PATRIC" id="fig|226910.6.peg.4829"/>
<dbReference type="AlphaFoldDB" id="A0A0C2HWQ8"/>
<accession>A0A0C2HWQ8</accession>
<name>A0A0C2HWQ8_9PSED</name>
<evidence type="ECO:0000313" key="1">
    <source>
        <dbReference type="EMBL" id="KIH81596.1"/>
    </source>
</evidence>
<evidence type="ECO:0000313" key="2">
    <source>
        <dbReference type="Proteomes" id="UP000031535"/>
    </source>
</evidence>
<protein>
    <submittedName>
        <fullName evidence="1">Uncharacterized protein</fullName>
    </submittedName>
</protein>
<organism evidence="1 2">
    <name type="scientific">Pseudomonas batumici</name>
    <dbReference type="NCBI Taxonomy" id="226910"/>
    <lineage>
        <taxon>Bacteria</taxon>
        <taxon>Pseudomonadati</taxon>
        <taxon>Pseudomonadota</taxon>
        <taxon>Gammaproteobacteria</taxon>
        <taxon>Pseudomonadales</taxon>
        <taxon>Pseudomonadaceae</taxon>
        <taxon>Pseudomonas</taxon>
    </lineage>
</organism>